<evidence type="ECO:0000313" key="2">
    <source>
        <dbReference type="Proteomes" id="UP001189429"/>
    </source>
</evidence>
<name>A0ABN9W0J8_9DINO</name>
<evidence type="ECO:0000313" key="1">
    <source>
        <dbReference type="EMBL" id="CAK0879504.1"/>
    </source>
</evidence>
<protein>
    <submittedName>
        <fullName evidence="1">Uncharacterized protein</fullName>
    </submittedName>
</protein>
<proteinExistence type="predicted"/>
<accession>A0ABN9W0J8</accession>
<organism evidence="1 2">
    <name type="scientific">Prorocentrum cordatum</name>
    <dbReference type="NCBI Taxonomy" id="2364126"/>
    <lineage>
        <taxon>Eukaryota</taxon>
        <taxon>Sar</taxon>
        <taxon>Alveolata</taxon>
        <taxon>Dinophyceae</taxon>
        <taxon>Prorocentrales</taxon>
        <taxon>Prorocentraceae</taxon>
        <taxon>Prorocentrum</taxon>
    </lineage>
</organism>
<feature type="non-terminal residue" evidence="1">
    <location>
        <position position="1"/>
    </location>
</feature>
<dbReference type="Proteomes" id="UP001189429">
    <property type="component" value="Unassembled WGS sequence"/>
</dbReference>
<comment type="caution">
    <text evidence="1">The sequence shown here is derived from an EMBL/GenBank/DDBJ whole genome shotgun (WGS) entry which is preliminary data.</text>
</comment>
<gene>
    <name evidence="1" type="ORF">PCOR1329_LOCUS62913</name>
</gene>
<sequence>AALPGLSPPGRATVLTVERCAEEWWRASDVRQRNERVLSLPELRGAHEAAAASFDRKLGEAGPAGAMLRSLHWAGWTSPSATSFRSPSAGVISALETSPRQLGRIFKLDALAQIELRADEAIRRRFNLGADFGGIWWEGAQAALKGSYCSALERHVIVSLLGGTYLTGERARDLSYLVDGSCAACGVPDTVAHRVGCCPHFAAGRAAETGWHGDLEAGRSLCDTVLLDLCLPSPPPRLPEPPRGEMRAFIGEREVPVKDFVVVPGEKIAGDGSCSTSPLTSLVRAGWGVVQWDAVQGVLRMIIGSIHAGMPQSADQAYAGLVKQKSHVHVVEQPASEAEWAAWLNDQADKAAKLGARLHGTSTSLVADLEDRLARMKQFLRGVARVLCTGPTPKQEWADLRRPPASRVAAAMIAHEFVVVG</sequence>
<reference evidence="1" key="1">
    <citation type="submission" date="2023-10" db="EMBL/GenBank/DDBJ databases">
        <authorList>
            <person name="Chen Y."/>
            <person name="Shah S."/>
            <person name="Dougan E. K."/>
            <person name="Thang M."/>
            <person name="Chan C."/>
        </authorList>
    </citation>
    <scope>NUCLEOTIDE SEQUENCE [LARGE SCALE GENOMIC DNA]</scope>
</reference>
<feature type="non-terminal residue" evidence="1">
    <location>
        <position position="421"/>
    </location>
</feature>
<dbReference type="EMBL" id="CAUYUJ010017963">
    <property type="protein sequence ID" value="CAK0879504.1"/>
    <property type="molecule type" value="Genomic_DNA"/>
</dbReference>
<keyword evidence="2" id="KW-1185">Reference proteome</keyword>